<dbReference type="AlphaFoldDB" id="A0A5J5MMB5"/>
<evidence type="ECO:0000313" key="2">
    <source>
        <dbReference type="EMBL" id="KAB0381500.1"/>
    </source>
</evidence>
<dbReference type="Proteomes" id="UP000326062">
    <property type="component" value="Chromosome 2"/>
</dbReference>
<keyword evidence="1" id="KW-0812">Transmembrane</keyword>
<dbReference type="EMBL" id="VCEB01000002">
    <property type="protein sequence ID" value="KAB0381500.1"/>
    <property type="molecule type" value="Genomic_DNA"/>
</dbReference>
<proteinExistence type="predicted"/>
<sequence>MLQRGGVMEVHIAPINRLETSHTWELEKCSVVNVVKSILGGVITGLIFLHLWEKDGALRLGTVPTGQ</sequence>
<name>A0A5J5MMB5_MUNRE</name>
<feature type="transmembrane region" description="Helical" evidence="1">
    <location>
        <begin position="34"/>
        <end position="52"/>
    </location>
</feature>
<comment type="caution">
    <text evidence="2">The sequence shown here is derived from an EMBL/GenBank/DDBJ whole genome shotgun (WGS) entry which is preliminary data.</text>
</comment>
<evidence type="ECO:0000313" key="3">
    <source>
        <dbReference type="Proteomes" id="UP000326062"/>
    </source>
</evidence>
<keyword evidence="3" id="KW-1185">Reference proteome</keyword>
<protein>
    <submittedName>
        <fullName evidence="2">Uncharacterized protein</fullName>
    </submittedName>
</protein>
<evidence type="ECO:0000256" key="1">
    <source>
        <dbReference type="SAM" id="Phobius"/>
    </source>
</evidence>
<accession>A0A5J5MMB5</accession>
<keyword evidence="1" id="KW-0472">Membrane</keyword>
<keyword evidence="1" id="KW-1133">Transmembrane helix</keyword>
<reference evidence="2 3" key="1">
    <citation type="submission" date="2019-06" db="EMBL/GenBank/DDBJ databases">
        <title>Discovery of a novel chromosome fission-fusion reversal in muntjac.</title>
        <authorList>
            <person name="Mudd A.B."/>
            <person name="Bredeson J.V."/>
            <person name="Baum R."/>
            <person name="Hockemeyer D."/>
            <person name="Rokhsar D.S."/>
        </authorList>
    </citation>
    <scope>NUCLEOTIDE SEQUENCE [LARGE SCALE GENOMIC DNA]</scope>
    <source>
        <strain evidence="2">UCam_UCB_Mr</strain>
        <tissue evidence="2">Fibroblast cell line</tissue>
    </source>
</reference>
<gene>
    <name evidence="2" type="ORF">FD755_003417</name>
</gene>
<organism evidence="2 3">
    <name type="scientific">Muntiacus reevesi</name>
    <name type="common">Reeves' muntjac</name>
    <name type="synonym">Cervus reevesi</name>
    <dbReference type="NCBI Taxonomy" id="9886"/>
    <lineage>
        <taxon>Eukaryota</taxon>
        <taxon>Metazoa</taxon>
        <taxon>Chordata</taxon>
        <taxon>Craniata</taxon>
        <taxon>Vertebrata</taxon>
        <taxon>Euteleostomi</taxon>
        <taxon>Mammalia</taxon>
        <taxon>Eutheria</taxon>
        <taxon>Laurasiatheria</taxon>
        <taxon>Artiodactyla</taxon>
        <taxon>Ruminantia</taxon>
        <taxon>Pecora</taxon>
        <taxon>Cervidae</taxon>
        <taxon>Muntiacinae</taxon>
        <taxon>Muntiacus</taxon>
    </lineage>
</organism>